<dbReference type="EMBL" id="MN740696">
    <property type="protein sequence ID" value="QHU08341.1"/>
    <property type="molecule type" value="Genomic_DNA"/>
</dbReference>
<dbReference type="EC" id="1.8.3.2" evidence="2"/>
<evidence type="ECO:0000256" key="4">
    <source>
        <dbReference type="ARBA" id="ARBA00022827"/>
    </source>
</evidence>
<dbReference type="AlphaFoldDB" id="A0A6C0JTV5"/>
<keyword evidence="4" id="KW-0274">FAD</keyword>
<dbReference type="InterPro" id="IPR017905">
    <property type="entry name" value="ERV/ALR_sulphydryl_oxidase"/>
</dbReference>
<evidence type="ECO:0000313" key="8">
    <source>
        <dbReference type="EMBL" id="QHU08341.1"/>
    </source>
</evidence>
<name>A0A6C0JTV5_9ZZZZ</name>
<dbReference type="GO" id="GO:0016972">
    <property type="term" value="F:thiol oxidase activity"/>
    <property type="evidence" value="ECO:0007669"/>
    <property type="project" value="UniProtKB-EC"/>
</dbReference>
<evidence type="ECO:0000256" key="5">
    <source>
        <dbReference type="ARBA" id="ARBA00023002"/>
    </source>
</evidence>
<dbReference type="PROSITE" id="PS51324">
    <property type="entry name" value="ERV_ALR"/>
    <property type="match status" value="1"/>
</dbReference>
<keyword evidence="5" id="KW-0560">Oxidoreductase</keyword>
<comment type="cofactor">
    <cofactor evidence="1">
        <name>FAD</name>
        <dbReference type="ChEBI" id="CHEBI:57692"/>
    </cofactor>
</comment>
<sequence length="136" mass="15975">MNALFQDADDNNDTGRFERIQSSLFMGPGTWHVLKGFASKYEPTERNKRLYKQWIELTLQLFPCDICSTHAMLNWKKHDINNYLESKDRLYLYISAVLQDGANEAKGIPIDQRPDFYENKRFIFESMNGDCKRCGH</sequence>
<proteinExistence type="predicted"/>
<protein>
    <recommendedName>
        <fullName evidence="2">thiol oxidase</fullName>
        <ecNumber evidence="2">1.8.3.2</ecNumber>
    </recommendedName>
</protein>
<evidence type="ECO:0000256" key="2">
    <source>
        <dbReference type="ARBA" id="ARBA00012512"/>
    </source>
</evidence>
<reference evidence="8" key="1">
    <citation type="journal article" date="2020" name="Nature">
        <title>Giant virus diversity and host interactions through global metagenomics.</title>
        <authorList>
            <person name="Schulz F."/>
            <person name="Roux S."/>
            <person name="Paez-Espino D."/>
            <person name="Jungbluth S."/>
            <person name="Walsh D.A."/>
            <person name="Denef V.J."/>
            <person name="McMahon K.D."/>
            <person name="Konstantinidis K.T."/>
            <person name="Eloe-Fadrosh E.A."/>
            <person name="Kyrpides N.C."/>
            <person name="Woyke T."/>
        </authorList>
    </citation>
    <scope>NUCLEOTIDE SEQUENCE</scope>
    <source>
        <strain evidence="8">GVMAG-S-1062768-28</strain>
    </source>
</reference>
<dbReference type="SUPFAM" id="SSF69000">
    <property type="entry name" value="FAD-dependent thiol oxidase"/>
    <property type="match status" value="1"/>
</dbReference>
<evidence type="ECO:0000256" key="3">
    <source>
        <dbReference type="ARBA" id="ARBA00022630"/>
    </source>
</evidence>
<keyword evidence="6" id="KW-1015">Disulfide bond</keyword>
<dbReference type="InterPro" id="IPR036774">
    <property type="entry name" value="ERV/ALR_sulphydryl_oxid_sf"/>
</dbReference>
<evidence type="ECO:0000256" key="6">
    <source>
        <dbReference type="ARBA" id="ARBA00023157"/>
    </source>
</evidence>
<evidence type="ECO:0000259" key="7">
    <source>
        <dbReference type="PROSITE" id="PS51324"/>
    </source>
</evidence>
<accession>A0A6C0JTV5</accession>
<evidence type="ECO:0000256" key="1">
    <source>
        <dbReference type="ARBA" id="ARBA00001974"/>
    </source>
</evidence>
<keyword evidence="3" id="KW-0285">Flavoprotein</keyword>
<dbReference type="Gene3D" id="1.20.120.310">
    <property type="entry name" value="ERV/ALR sulfhydryl oxidase domain"/>
    <property type="match status" value="1"/>
</dbReference>
<organism evidence="8">
    <name type="scientific">viral metagenome</name>
    <dbReference type="NCBI Taxonomy" id="1070528"/>
    <lineage>
        <taxon>unclassified sequences</taxon>
        <taxon>metagenomes</taxon>
        <taxon>organismal metagenomes</taxon>
    </lineage>
</organism>
<feature type="domain" description="ERV/ALR sulfhydryl oxidase" evidence="7">
    <location>
        <begin position="18"/>
        <end position="122"/>
    </location>
</feature>